<keyword evidence="5 9" id="KW-0812">Transmembrane</keyword>
<comment type="subcellular location">
    <subcellularLocation>
        <location evidence="1 9">Cell membrane</location>
        <topology evidence="1 9">Multi-pass membrane protein</topology>
    </subcellularLocation>
</comment>
<dbReference type="GO" id="GO:0015774">
    <property type="term" value="P:polysaccharide transport"/>
    <property type="evidence" value="ECO:0007669"/>
    <property type="project" value="UniProtKB-KW"/>
</dbReference>
<evidence type="ECO:0000313" key="12">
    <source>
        <dbReference type="Proteomes" id="UP000076079"/>
    </source>
</evidence>
<keyword evidence="4 9" id="KW-1003">Cell membrane</keyword>
<dbReference type="RefSeq" id="WP_157899630.1">
    <property type="nucleotide sequence ID" value="NZ_CP015136.1"/>
</dbReference>
<evidence type="ECO:0000256" key="2">
    <source>
        <dbReference type="ARBA" id="ARBA00007783"/>
    </source>
</evidence>
<evidence type="ECO:0000259" key="10">
    <source>
        <dbReference type="PROSITE" id="PS51012"/>
    </source>
</evidence>
<dbReference type="InterPro" id="IPR047817">
    <property type="entry name" value="ABC2_TM_bact-type"/>
</dbReference>
<evidence type="ECO:0000256" key="9">
    <source>
        <dbReference type="RuleBase" id="RU361157"/>
    </source>
</evidence>
<dbReference type="PANTHER" id="PTHR30413:SF10">
    <property type="entry name" value="CAPSULE POLYSACCHARIDE EXPORT INNER-MEMBRANE PROTEIN CTRC"/>
    <property type="match status" value="1"/>
</dbReference>
<dbReference type="Pfam" id="PF01061">
    <property type="entry name" value="ABC2_membrane"/>
    <property type="match status" value="1"/>
</dbReference>
<feature type="transmembrane region" description="Helical" evidence="9">
    <location>
        <begin position="64"/>
        <end position="85"/>
    </location>
</feature>
<sequence>MAANDLRALVAYRGLLRGFVQRDLTVKYKGSLLGVAWSLLHPLVMVAVYTLAFRYVVRVPIERFPLFLLSGLLPWMYFASALSAATSSIADNGTLVRKVAFPRAVLPLAAVASALVQFALMYTVLVPTALIMGAGLSFAWVALLPVVVLQTAFTAGLGLLLATAYVFVRDARHLLDVALQVWFWLTPIIYAASLAPANLRRWLQFNPMLHFVTAYQDIVTKHAVPSLATFALLAVLAAVSLATGWTVFGRAQKRFAEYV</sequence>
<comment type="similarity">
    <text evidence="2 9">Belongs to the ABC-2 integral membrane protein family.</text>
</comment>
<dbReference type="GO" id="GO:0015920">
    <property type="term" value="P:lipopolysaccharide transport"/>
    <property type="evidence" value="ECO:0007669"/>
    <property type="project" value="TreeGrafter"/>
</dbReference>
<evidence type="ECO:0000256" key="6">
    <source>
        <dbReference type="ARBA" id="ARBA00022989"/>
    </source>
</evidence>
<feature type="transmembrane region" description="Helical" evidence="9">
    <location>
        <begin position="179"/>
        <end position="199"/>
    </location>
</feature>
<keyword evidence="7" id="KW-0762">Sugar transport</keyword>
<accession>A0A143PTN4</accession>
<feature type="domain" description="ABC transmembrane type-2" evidence="10">
    <location>
        <begin position="33"/>
        <end position="251"/>
    </location>
</feature>
<keyword evidence="12" id="KW-1185">Reference proteome</keyword>
<evidence type="ECO:0000313" key="11">
    <source>
        <dbReference type="EMBL" id="AMY11741.1"/>
    </source>
</evidence>
<evidence type="ECO:0000256" key="3">
    <source>
        <dbReference type="ARBA" id="ARBA00022448"/>
    </source>
</evidence>
<dbReference type="GO" id="GO:0005886">
    <property type="term" value="C:plasma membrane"/>
    <property type="evidence" value="ECO:0007669"/>
    <property type="project" value="UniProtKB-SubCell"/>
</dbReference>
<reference evidence="12" key="2">
    <citation type="submission" date="2016-04" db="EMBL/GenBank/DDBJ databases">
        <title>First Complete Genome Sequence of a Subdivision 6 Acidobacterium.</title>
        <authorList>
            <person name="Huang S."/>
            <person name="Vieira S."/>
            <person name="Bunk B."/>
            <person name="Riedel T."/>
            <person name="Sproeer C."/>
            <person name="Overmann J."/>
        </authorList>
    </citation>
    <scope>NUCLEOTIDE SEQUENCE [LARGE SCALE GENOMIC DNA]</scope>
    <source>
        <strain evidence="12">DSM 100886 HEG_-6_39</strain>
    </source>
</reference>
<proteinExistence type="inferred from homology"/>
<feature type="transmembrane region" description="Helical" evidence="9">
    <location>
        <begin position="227"/>
        <end position="248"/>
    </location>
</feature>
<organism evidence="11 12">
    <name type="scientific">Luteitalea pratensis</name>
    <dbReference type="NCBI Taxonomy" id="1855912"/>
    <lineage>
        <taxon>Bacteria</taxon>
        <taxon>Pseudomonadati</taxon>
        <taxon>Acidobacteriota</taxon>
        <taxon>Vicinamibacteria</taxon>
        <taxon>Vicinamibacterales</taxon>
        <taxon>Vicinamibacteraceae</taxon>
        <taxon>Luteitalea</taxon>
    </lineage>
</organism>
<keyword evidence="6 9" id="KW-1133">Transmembrane helix</keyword>
<evidence type="ECO:0000256" key="8">
    <source>
        <dbReference type="ARBA" id="ARBA00023136"/>
    </source>
</evidence>
<reference evidence="11 12" key="1">
    <citation type="journal article" date="2016" name="Genome Announc.">
        <title>First Complete Genome Sequence of a Subdivision 6 Acidobacterium Strain.</title>
        <authorList>
            <person name="Huang S."/>
            <person name="Vieira S."/>
            <person name="Bunk B."/>
            <person name="Riedel T."/>
            <person name="Sproer C."/>
            <person name="Overmann J."/>
        </authorList>
    </citation>
    <scope>NUCLEOTIDE SEQUENCE [LARGE SCALE GENOMIC DNA]</scope>
    <source>
        <strain evidence="12">DSM 100886 HEG_-6_39</strain>
    </source>
</reference>
<dbReference type="AlphaFoldDB" id="A0A143PTN4"/>
<feature type="transmembrane region" description="Helical" evidence="9">
    <location>
        <begin position="32"/>
        <end position="52"/>
    </location>
</feature>
<dbReference type="PROSITE" id="PS51012">
    <property type="entry name" value="ABC_TM2"/>
    <property type="match status" value="1"/>
</dbReference>
<dbReference type="GO" id="GO:0140359">
    <property type="term" value="F:ABC-type transporter activity"/>
    <property type="evidence" value="ECO:0007669"/>
    <property type="project" value="InterPro"/>
</dbReference>
<dbReference type="Proteomes" id="UP000076079">
    <property type="component" value="Chromosome"/>
</dbReference>
<protein>
    <recommendedName>
        <fullName evidence="9">Transport permease protein</fullName>
    </recommendedName>
</protein>
<dbReference type="EMBL" id="CP015136">
    <property type="protein sequence ID" value="AMY11741.1"/>
    <property type="molecule type" value="Genomic_DNA"/>
</dbReference>
<dbReference type="InterPro" id="IPR013525">
    <property type="entry name" value="ABC2_TM"/>
</dbReference>
<feature type="transmembrane region" description="Helical" evidence="9">
    <location>
        <begin position="105"/>
        <end position="132"/>
    </location>
</feature>
<keyword evidence="3 9" id="KW-0813">Transport</keyword>
<evidence type="ECO:0000256" key="1">
    <source>
        <dbReference type="ARBA" id="ARBA00004651"/>
    </source>
</evidence>
<evidence type="ECO:0000256" key="7">
    <source>
        <dbReference type="ARBA" id="ARBA00023047"/>
    </source>
</evidence>
<name>A0A143PTN4_LUTPR</name>
<keyword evidence="8 9" id="KW-0472">Membrane</keyword>
<dbReference type="STRING" id="1855912.LuPra_04999"/>
<feature type="transmembrane region" description="Helical" evidence="9">
    <location>
        <begin position="138"/>
        <end position="167"/>
    </location>
</feature>
<dbReference type="OrthoDB" id="9794365at2"/>
<gene>
    <name evidence="11" type="primary">tagG_2</name>
    <name evidence="11" type="ORF">LuPra_04999</name>
</gene>
<evidence type="ECO:0000256" key="5">
    <source>
        <dbReference type="ARBA" id="ARBA00022692"/>
    </source>
</evidence>
<dbReference type="KEGG" id="abac:LuPra_04999"/>
<keyword evidence="7" id="KW-0625">Polysaccharide transport</keyword>
<evidence type="ECO:0000256" key="4">
    <source>
        <dbReference type="ARBA" id="ARBA00022475"/>
    </source>
</evidence>
<dbReference type="PANTHER" id="PTHR30413">
    <property type="entry name" value="INNER MEMBRANE TRANSPORT PERMEASE"/>
    <property type="match status" value="1"/>
</dbReference>